<feature type="transmembrane region" description="Helical" evidence="9">
    <location>
        <begin position="92"/>
        <end position="114"/>
    </location>
</feature>
<dbReference type="Gene3D" id="1.10.3720.10">
    <property type="entry name" value="MetI-like"/>
    <property type="match status" value="1"/>
</dbReference>
<feature type="domain" description="ABC transmembrane type-1" evidence="10">
    <location>
        <begin position="54"/>
        <end position="255"/>
    </location>
</feature>
<evidence type="ECO:0000256" key="3">
    <source>
        <dbReference type="ARBA" id="ARBA00022448"/>
    </source>
</evidence>
<dbReference type="PROSITE" id="PS50928">
    <property type="entry name" value="ABC_TM1"/>
    <property type="match status" value="1"/>
</dbReference>
<dbReference type="InterPro" id="IPR006469">
    <property type="entry name" value="NifC_ABC_porter"/>
</dbReference>
<dbReference type="Pfam" id="PF00528">
    <property type="entry name" value="BPD_transp_1"/>
    <property type="match status" value="1"/>
</dbReference>
<dbReference type="OrthoDB" id="9795403at2"/>
<gene>
    <name evidence="11" type="ORF">SAMN05661086_01513</name>
</gene>
<keyword evidence="3 9" id="KW-0813">Transport</keyword>
<dbReference type="NCBIfam" id="TIGR01581">
    <property type="entry name" value="Mo_ABC_porter"/>
    <property type="match status" value="1"/>
</dbReference>
<dbReference type="SUPFAM" id="SSF161098">
    <property type="entry name" value="MetI-like"/>
    <property type="match status" value="1"/>
</dbReference>
<accession>A0A1I6JAW9</accession>
<keyword evidence="12" id="KW-1185">Reference proteome</keyword>
<dbReference type="RefSeq" id="WP_092560083.1">
    <property type="nucleotide sequence ID" value="NZ_FOYZ01000005.1"/>
</dbReference>
<dbReference type="InterPro" id="IPR005667">
    <property type="entry name" value="Sulph_transpt2"/>
</dbReference>
<comment type="subunit">
    <text evidence="2">The complex is composed of two ATP-binding proteins (CysA), two transmembrane proteins (CysT and CysW) and a solute-binding protein (CysP).</text>
</comment>
<evidence type="ECO:0000256" key="4">
    <source>
        <dbReference type="ARBA" id="ARBA00022692"/>
    </source>
</evidence>
<evidence type="ECO:0000313" key="12">
    <source>
        <dbReference type="Proteomes" id="UP000199659"/>
    </source>
</evidence>
<dbReference type="InterPro" id="IPR035906">
    <property type="entry name" value="MetI-like_sf"/>
</dbReference>
<dbReference type="STRING" id="37658.SAMN05661086_01513"/>
<dbReference type="PANTHER" id="PTHR30406:SF8">
    <property type="entry name" value="SULFATE TRANSPORT SYSTEM PERMEASE PROTEIN CYST"/>
    <property type="match status" value="1"/>
</dbReference>
<keyword evidence="6" id="KW-0764">Sulfate transport</keyword>
<dbReference type="Proteomes" id="UP000199659">
    <property type="component" value="Unassembled WGS sequence"/>
</dbReference>
<evidence type="ECO:0000256" key="2">
    <source>
        <dbReference type="ARBA" id="ARBA00011779"/>
    </source>
</evidence>
<comment type="subcellular location">
    <subcellularLocation>
        <location evidence="9">Cell membrane</location>
        <topology evidence="9">Multi-pass membrane protein</topology>
    </subcellularLocation>
    <subcellularLocation>
        <location evidence="1">Membrane</location>
        <topology evidence="1">Multi-pass membrane protein</topology>
    </subcellularLocation>
</comment>
<evidence type="ECO:0000256" key="6">
    <source>
        <dbReference type="ARBA" id="ARBA00023032"/>
    </source>
</evidence>
<feature type="transmembrane region" description="Helical" evidence="9">
    <location>
        <begin position="56"/>
        <end position="80"/>
    </location>
</feature>
<evidence type="ECO:0000256" key="9">
    <source>
        <dbReference type="RuleBase" id="RU363032"/>
    </source>
</evidence>
<dbReference type="GO" id="GO:0005886">
    <property type="term" value="C:plasma membrane"/>
    <property type="evidence" value="ECO:0007669"/>
    <property type="project" value="UniProtKB-SubCell"/>
</dbReference>
<evidence type="ECO:0000256" key="1">
    <source>
        <dbReference type="ARBA" id="ARBA00004141"/>
    </source>
</evidence>
<feature type="transmembrane region" description="Helical" evidence="9">
    <location>
        <begin position="12"/>
        <end position="36"/>
    </location>
</feature>
<keyword evidence="4 9" id="KW-0812">Transmembrane</keyword>
<reference evidence="11 12" key="1">
    <citation type="submission" date="2016-10" db="EMBL/GenBank/DDBJ databases">
        <authorList>
            <person name="de Groot N.N."/>
        </authorList>
    </citation>
    <scope>NUCLEOTIDE SEQUENCE [LARGE SCALE GENOMIC DNA]</scope>
    <source>
        <strain evidence="11 12">743A</strain>
    </source>
</reference>
<comment type="function">
    <text evidence="8">Part of the ABC transporter complex CysAWTP (TC 3.A.1.6.1) involved in sulfate/thiosulfate import. Probably responsible for the translocation of the substrate across the membrane.</text>
</comment>
<dbReference type="AlphaFoldDB" id="A0A1I6JAW9"/>
<feature type="transmembrane region" description="Helical" evidence="9">
    <location>
        <begin position="236"/>
        <end position="258"/>
    </location>
</feature>
<feature type="transmembrane region" description="Helical" evidence="9">
    <location>
        <begin position="176"/>
        <end position="197"/>
    </location>
</feature>
<sequence length="270" mass="29762">MRKRYLPVSFFEIITIIIASMVILLISILTITIFVTGVPYLGQALHSKEVLFSIKLSLYTASVSTVICTILAVPTAYALTKTRFPLCKIWQTLLELPLSLPYLVIGLGLLLIFSSKLGKELSRAGFQVVFSTKGIIVAHIFVNLPFVIRIVKMSFQEVDMRLELIARMLGATKAKCFWTITLPLAKNSIIGAVILAWSRALGEFGATLMLVGTTRMKTETLPASIYLNMATGDRGAAMASAVILLIISVAAHFLFHFIQIKPEKSRIKVV</sequence>
<name>A0A1I6JAW9_9FIRM</name>
<dbReference type="InterPro" id="IPR000515">
    <property type="entry name" value="MetI-like"/>
</dbReference>
<proteinExistence type="inferred from homology"/>
<dbReference type="CDD" id="cd06261">
    <property type="entry name" value="TM_PBP2"/>
    <property type="match status" value="1"/>
</dbReference>
<keyword evidence="5 9" id="KW-1133">Transmembrane helix</keyword>
<evidence type="ECO:0000256" key="7">
    <source>
        <dbReference type="ARBA" id="ARBA00023136"/>
    </source>
</evidence>
<evidence type="ECO:0000256" key="8">
    <source>
        <dbReference type="ARBA" id="ARBA00025323"/>
    </source>
</evidence>
<evidence type="ECO:0000256" key="5">
    <source>
        <dbReference type="ARBA" id="ARBA00022989"/>
    </source>
</evidence>
<dbReference type="PANTHER" id="PTHR30406">
    <property type="entry name" value="SULFATE TRANSPORT SYSTEM PERMEASE PROTEIN"/>
    <property type="match status" value="1"/>
</dbReference>
<evidence type="ECO:0000259" key="10">
    <source>
        <dbReference type="PROSITE" id="PS50928"/>
    </source>
</evidence>
<organism evidence="11 12">
    <name type="scientific">Anaeromicropila populeti</name>
    <dbReference type="NCBI Taxonomy" id="37658"/>
    <lineage>
        <taxon>Bacteria</taxon>
        <taxon>Bacillati</taxon>
        <taxon>Bacillota</taxon>
        <taxon>Clostridia</taxon>
        <taxon>Lachnospirales</taxon>
        <taxon>Lachnospiraceae</taxon>
        <taxon>Anaeromicropila</taxon>
    </lineage>
</organism>
<dbReference type="GO" id="GO:0015419">
    <property type="term" value="F:ABC-type sulfate transporter activity"/>
    <property type="evidence" value="ECO:0007669"/>
    <property type="project" value="InterPro"/>
</dbReference>
<dbReference type="EMBL" id="FOYZ01000005">
    <property type="protein sequence ID" value="SFR76052.1"/>
    <property type="molecule type" value="Genomic_DNA"/>
</dbReference>
<protein>
    <submittedName>
        <fullName evidence="11">Molybdate transport system permease protein</fullName>
    </submittedName>
</protein>
<keyword evidence="7 9" id="KW-0472">Membrane</keyword>
<feature type="transmembrane region" description="Helical" evidence="9">
    <location>
        <begin position="134"/>
        <end position="155"/>
    </location>
</feature>
<evidence type="ECO:0000313" key="11">
    <source>
        <dbReference type="EMBL" id="SFR76052.1"/>
    </source>
</evidence>
<comment type="similarity">
    <text evidence="9">Belongs to the binding-protein-dependent transport system permease family.</text>
</comment>